<dbReference type="SUPFAM" id="SSF52799">
    <property type="entry name" value="(Phosphotyrosine protein) phosphatases II"/>
    <property type="match status" value="1"/>
</dbReference>
<dbReference type="EMBL" id="CASHTH010003344">
    <property type="protein sequence ID" value="CAI8043650.1"/>
    <property type="molecule type" value="Genomic_DNA"/>
</dbReference>
<comment type="caution">
    <text evidence="1">The sequence shown here is derived from an EMBL/GenBank/DDBJ whole genome shotgun (WGS) entry which is preliminary data.</text>
</comment>
<dbReference type="Proteomes" id="UP001174909">
    <property type="component" value="Unassembled WGS sequence"/>
</dbReference>
<protein>
    <submittedName>
        <fullName evidence="1">Uncharacterized protein</fullName>
    </submittedName>
</protein>
<proteinExistence type="predicted"/>
<dbReference type="InterPro" id="IPR026893">
    <property type="entry name" value="Tyr/Ser_Pase_IphP-type"/>
</dbReference>
<dbReference type="AlphaFoldDB" id="A0AA35T8D0"/>
<organism evidence="1 2">
    <name type="scientific">Geodia barretti</name>
    <name type="common">Barrett's horny sponge</name>
    <dbReference type="NCBI Taxonomy" id="519541"/>
    <lineage>
        <taxon>Eukaryota</taxon>
        <taxon>Metazoa</taxon>
        <taxon>Porifera</taxon>
        <taxon>Demospongiae</taxon>
        <taxon>Heteroscleromorpha</taxon>
        <taxon>Tetractinellida</taxon>
        <taxon>Astrophorina</taxon>
        <taxon>Geodiidae</taxon>
        <taxon>Geodia</taxon>
    </lineage>
</organism>
<sequence length="101" mass="11703">MSIANVPAETIVEDYSSSAMYLWRRIPDRAAERRLRLDPADFDASEEYRQAYETERSIAPPHAMRNSIEHLEREYGGVRPYLMGAGVTEEELERLRIAMVE</sequence>
<name>A0AA35T8D0_GEOBA</name>
<dbReference type="Gene3D" id="3.90.190.10">
    <property type="entry name" value="Protein tyrosine phosphatase superfamily"/>
    <property type="match status" value="1"/>
</dbReference>
<gene>
    <name evidence="1" type="ORF">GBAR_LOCUS24211</name>
</gene>
<keyword evidence="2" id="KW-1185">Reference proteome</keyword>
<reference evidence="1" key="1">
    <citation type="submission" date="2023-03" db="EMBL/GenBank/DDBJ databases">
        <authorList>
            <person name="Steffen K."/>
            <person name="Cardenas P."/>
        </authorList>
    </citation>
    <scope>NUCLEOTIDE SEQUENCE</scope>
</reference>
<dbReference type="GO" id="GO:0004721">
    <property type="term" value="F:phosphoprotein phosphatase activity"/>
    <property type="evidence" value="ECO:0007669"/>
    <property type="project" value="InterPro"/>
</dbReference>
<dbReference type="InterPro" id="IPR029021">
    <property type="entry name" value="Prot-tyrosine_phosphatase-like"/>
</dbReference>
<dbReference type="Pfam" id="PF13350">
    <property type="entry name" value="Y_phosphatase3"/>
    <property type="match status" value="1"/>
</dbReference>
<evidence type="ECO:0000313" key="1">
    <source>
        <dbReference type="EMBL" id="CAI8043650.1"/>
    </source>
</evidence>
<evidence type="ECO:0000313" key="2">
    <source>
        <dbReference type="Proteomes" id="UP001174909"/>
    </source>
</evidence>
<accession>A0AA35T8D0</accession>